<dbReference type="InterPro" id="IPR001810">
    <property type="entry name" value="F-box_dom"/>
</dbReference>
<dbReference type="Pfam" id="PF00646">
    <property type="entry name" value="F-box"/>
    <property type="match status" value="1"/>
</dbReference>
<accession>A0AAN8MJW8</accession>
<evidence type="ECO:0000313" key="3">
    <source>
        <dbReference type="Proteomes" id="UP001313282"/>
    </source>
</evidence>
<feature type="domain" description="F-box" evidence="1">
    <location>
        <begin position="7"/>
        <end position="47"/>
    </location>
</feature>
<reference evidence="2 3" key="1">
    <citation type="submission" date="2019-10" db="EMBL/GenBank/DDBJ databases">
        <authorList>
            <person name="Palmer J.M."/>
        </authorList>
    </citation>
    <scope>NUCLEOTIDE SEQUENCE [LARGE SCALE GENOMIC DNA]</scope>
    <source>
        <strain evidence="2 3">TWF718</strain>
    </source>
</reference>
<evidence type="ECO:0000313" key="2">
    <source>
        <dbReference type="EMBL" id="KAK6332950.1"/>
    </source>
</evidence>
<dbReference type="SUPFAM" id="SSF81383">
    <property type="entry name" value="F-box domain"/>
    <property type="match status" value="1"/>
</dbReference>
<dbReference type="AlphaFoldDB" id="A0AAN8MJW8"/>
<gene>
    <name evidence="2" type="ORF">TWF718_010778</name>
</gene>
<protein>
    <recommendedName>
        <fullName evidence="1">F-box domain-containing protein</fullName>
    </recommendedName>
</protein>
<proteinExistence type="predicted"/>
<dbReference type="InterPro" id="IPR036047">
    <property type="entry name" value="F-box-like_dom_sf"/>
</dbReference>
<comment type="caution">
    <text evidence="2">The sequence shown here is derived from an EMBL/GenBank/DDBJ whole genome shotgun (WGS) entry which is preliminary data.</text>
</comment>
<sequence>MPSIHHLAPEILTQVLQRLPIESQIIALRVCKLWSTILTSQSCRKARYAILQDTDPSSPPSSPSSPQLRIHKILYDSDAALDVAIWSGLAAMSTGISLTGAIDFSADGKLSESLKGVEIWPAYKPVAPNILSSPNTTDTNDINSQSASSSGCFPRSVKIALLHPLLSEPLFLLRGKHSLSKIYCSYNISHSILKAGSFFTRTTTSSGFLQLTLDTPIRDVLTDVLDEIERLTMSTRRYLAIYKYHVRFFMLPRPTRGKDEYPGVDLKVHVKSS</sequence>
<dbReference type="Proteomes" id="UP001313282">
    <property type="component" value="Unassembled WGS sequence"/>
</dbReference>
<dbReference type="EMBL" id="JAVHNR010000009">
    <property type="protein sequence ID" value="KAK6332950.1"/>
    <property type="molecule type" value="Genomic_DNA"/>
</dbReference>
<organism evidence="2 3">
    <name type="scientific">Orbilia javanica</name>
    <dbReference type="NCBI Taxonomy" id="47235"/>
    <lineage>
        <taxon>Eukaryota</taxon>
        <taxon>Fungi</taxon>
        <taxon>Dikarya</taxon>
        <taxon>Ascomycota</taxon>
        <taxon>Pezizomycotina</taxon>
        <taxon>Orbiliomycetes</taxon>
        <taxon>Orbiliales</taxon>
        <taxon>Orbiliaceae</taxon>
        <taxon>Orbilia</taxon>
    </lineage>
</organism>
<dbReference type="SMART" id="SM00256">
    <property type="entry name" value="FBOX"/>
    <property type="match status" value="1"/>
</dbReference>
<dbReference type="Gene3D" id="1.20.1280.50">
    <property type="match status" value="1"/>
</dbReference>
<keyword evidence="3" id="KW-1185">Reference proteome</keyword>
<evidence type="ECO:0000259" key="1">
    <source>
        <dbReference type="SMART" id="SM00256"/>
    </source>
</evidence>
<name>A0AAN8MJW8_9PEZI</name>